<dbReference type="AlphaFoldDB" id="A0AA35ZLX3"/>
<dbReference type="GO" id="GO:0008270">
    <property type="term" value="F:zinc ion binding"/>
    <property type="evidence" value="ECO:0007669"/>
    <property type="project" value="UniProtKB-KW"/>
</dbReference>
<dbReference type="EMBL" id="OX465083">
    <property type="protein sequence ID" value="CAI9294197.1"/>
    <property type="molecule type" value="Genomic_DNA"/>
</dbReference>
<keyword evidence="4" id="KW-0238">DNA-binding</keyword>
<dbReference type="Proteomes" id="UP001177003">
    <property type="component" value="Chromosome 7"/>
</dbReference>
<evidence type="ECO:0000313" key="5">
    <source>
        <dbReference type="EMBL" id="CAI9294197.1"/>
    </source>
</evidence>
<name>A0AA35ZLX3_LACSI</name>
<accession>A0AA35ZLX3</accession>
<proteinExistence type="predicted"/>
<gene>
    <name evidence="5" type="ORF">LSALG_LOCUS33185</name>
</gene>
<protein>
    <submittedName>
        <fullName evidence="5">Uncharacterized protein</fullName>
    </submittedName>
</protein>
<reference evidence="5" key="1">
    <citation type="submission" date="2023-04" db="EMBL/GenBank/DDBJ databases">
        <authorList>
            <person name="Vijverberg K."/>
            <person name="Xiong W."/>
            <person name="Schranz E."/>
        </authorList>
    </citation>
    <scope>NUCLEOTIDE SEQUENCE</scope>
</reference>
<evidence type="ECO:0000256" key="1">
    <source>
        <dbReference type="ARBA" id="ARBA00022723"/>
    </source>
</evidence>
<evidence type="ECO:0000256" key="3">
    <source>
        <dbReference type="ARBA" id="ARBA00022833"/>
    </source>
</evidence>
<evidence type="ECO:0000256" key="4">
    <source>
        <dbReference type="ARBA" id="ARBA00023125"/>
    </source>
</evidence>
<dbReference type="PANTHER" id="PTHR12506:SF50">
    <property type="entry name" value="ZINC FINGER CCCH DOMAIN-CONTAINING PROTEIN 26"/>
    <property type="match status" value="1"/>
</dbReference>
<evidence type="ECO:0000313" key="6">
    <source>
        <dbReference type="Proteomes" id="UP001177003"/>
    </source>
</evidence>
<keyword evidence="6" id="KW-1185">Reference proteome</keyword>
<keyword evidence="1" id="KW-0479">Metal-binding</keyword>
<organism evidence="5 6">
    <name type="scientific">Lactuca saligna</name>
    <name type="common">Willowleaf lettuce</name>
    <dbReference type="NCBI Taxonomy" id="75948"/>
    <lineage>
        <taxon>Eukaryota</taxon>
        <taxon>Viridiplantae</taxon>
        <taxon>Streptophyta</taxon>
        <taxon>Embryophyta</taxon>
        <taxon>Tracheophyta</taxon>
        <taxon>Spermatophyta</taxon>
        <taxon>Magnoliopsida</taxon>
        <taxon>eudicotyledons</taxon>
        <taxon>Gunneridae</taxon>
        <taxon>Pentapetalae</taxon>
        <taxon>asterids</taxon>
        <taxon>campanulids</taxon>
        <taxon>Asterales</taxon>
        <taxon>Asteraceae</taxon>
        <taxon>Cichorioideae</taxon>
        <taxon>Cichorieae</taxon>
        <taxon>Lactucinae</taxon>
        <taxon>Lactuca</taxon>
    </lineage>
</organism>
<keyword evidence="3" id="KW-0862">Zinc</keyword>
<dbReference type="GO" id="GO:0003677">
    <property type="term" value="F:DNA binding"/>
    <property type="evidence" value="ECO:0007669"/>
    <property type="project" value="UniProtKB-KW"/>
</dbReference>
<sequence>MSGSMPYPDHPGEPDCIFYLRTGSCDNANILRFNHPTYIGQANQLQLGGEPPESVGEPDCVGSLTSVSSGSIYGGPGSIYGGLGNIE</sequence>
<keyword evidence="2" id="KW-0863">Zinc-finger</keyword>
<dbReference type="InterPro" id="IPR050974">
    <property type="entry name" value="Plant_ZF_CCCH"/>
</dbReference>
<dbReference type="PANTHER" id="PTHR12506">
    <property type="entry name" value="PROTEIN PHOSPHATASE RELATED"/>
    <property type="match status" value="1"/>
</dbReference>
<evidence type="ECO:0000256" key="2">
    <source>
        <dbReference type="ARBA" id="ARBA00022771"/>
    </source>
</evidence>
<dbReference type="GO" id="GO:0003729">
    <property type="term" value="F:mRNA binding"/>
    <property type="evidence" value="ECO:0007669"/>
    <property type="project" value="TreeGrafter"/>
</dbReference>